<keyword evidence="3" id="KW-1185">Reference proteome</keyword>
<dbReference type="WBParaSite" id="GPUH_0002621001-mRNA-1">
    <property type="protein sequence ID" value="GPUH_0002621001-mRNA-1"/>
    <property type="gene ID" value="GPUH_0002621001"/>
</dbReference>
<name>A0A183EYY9_9BILA</name>
<evidence type="ECO:0000313" key="4">
    <source>
        <dbReference type="WBParaSite" id="GPUH_0002621001-mRNA-1"/>
    </source>
</evidence>
<keyword evidence="1" id="KW-1133">Transmembrane helix</keyword>
<reference evidence="4" key="1">
    <citation type="submission" date="2016-06" db="UniProtKB">
        <authorList>
            <consortium name="WormBaseParasite"/>
        </authorList>
    </citation>
    <scope>IDENTIFICATION</scope>
</reference>
<dbReference type="Proteomes" id="UP000271098">
    <property type="component" value="Unassembled WGS sequence"/>
</dbReference>
<organism evidence="4">
    <name type="scientific">Gongylonema pulchrum</name>
    <dbReference type="NCBI Taxonomy" id="637853"/>
    <lineage>
        <taxon>Eukaryota</taxon>
        <taxon>Metazoa</taxon>
        <taxon>Ecdysozoa</taxon>
        <taxon>Nematoda</taxon>
        <taxon>Chromadorea</taxon>
        <taxon>Rhabditida</taxon>
        <taxon>Spirurina</taxon>
        <taxon>Spiruromorpha</taxon>
        <taxon>Spiruroidea</taxon>
        <taxon>Gongylonematidae</taxon>
        <taxon>Gongylonema</taxon>
    </lineage>
</organism>
<accession>A0A183EYY9</accession>
<evidence type="ECO:0000313" key="2">
    <source>
        <dbReference type="EMBL" id="VDN45206.1"/>
    </source>
</evidence>
<evidence type="ECO:0000256" key="1">
    <source>
        <dbReference type="SAM" id="Phobius"/>
    </source>
</evidence>
<keyword evidence="1" id="KW-0472">Membrane</keyword>
<dbReference type="AlphaFoldDB" id="A0A183EYY9"/>
<keyword evidence="1" id="KW-0812">Transmembrane</keyword>
<reference evidence="2 3" key="2">
    <citation type="submission" date="2018-11" db="EMBL/GenBank/DDBJ databases">
        <authorList>
            <consortium name="Pathogen Informatics"/>
        </authorList>
    </citation>
    <scope>NUCLEOTIDE SEQUENCE [LARGE SCALE GENOMIC DNA]</scope>
</reference>
<dbReference type="EMBL" id="UYRT01109134">
    <property type="protein sequence ID" value="VDN45206.1"/>
    <property type="molecule type" value="Genomic_DNA"/>
</dbReference>
<dbReference type="OrthoDB" id="2423195at2759"/>
<feature type="transmembrane region" description="Helical" evidence="1">
    <location>
        <begin position="131"/>
        <end position="148"/>
    </location>
</feature>
<gene>
    <name evidence="2" type="ORF">GPUH_LOCUS26181</name>
</gene>
<evidence type="ECO:0000313" key="3">
    <source>
        <dbReference type="Proteomes" id="UP000271098"/>
    </source>
</evidence>
<proteinExistence type="predicted"/>
<protein>
    <submittedName>
        <fullName evidence="2 4">Uncharacterized protein</fullName>
    </submittedName>
</protein>
<sequence>MMPRYRDRSLPIIRPYLRRNIVEGIYANQEHYLDVQFRLLREDFISPMRDGIVLWKQRKGQEVLISHAVDAREQLDLLVVNGVTVEGSQLKRSTGEIIRYASFRVHLLLFNLNFKIKNNFKIKINQIKNNFPGNAIIFANCFCCMWFLDVGYLAAKSLFPIISTVTLISQL</sequence>